<dbReference type="GO" id="GO:0016855">
    <property type="term" value="F:racemase and epimerase activity, acting on amino acids and derivatives"/>
    <property type="evidence" value="ECO:0007669"/>
    <property type="project" value="UniProtKB-UniRule"/>
</dbReference>
<dbReference type="FunFam" id="3.30.390.10:FF:000009">
    <property type="entry name" value="Hydrophobic dipeptide epimerase"/>
    <property type="match status" value="1"/>
</dbReference>
<keyword evidence="3 6" id="KW-0460">Magnesium</keyword>
<dbReference type="Proteomes" id="UP000249720">
    <property type="component" value="Unassembled WGS sequence"/>
</dbReference>
<dbReference type="CDD" id="cd03319">
    <property type="entry name" value="L-Ala-DL-Glu_epimerase"/>
    <property type="match status" value="1"/>
</dbReference>
<dbReference type="InterPro" id="IPR029017">
    <property type="entry name" value="Enolase-like_N"/>
</dbReference>
<dbReference type="SUPFAM" id="SSF54826">
    <property type="entry name" value="Enolase N-terminal domain-like"/>
    <property type="match status" value="1"/>
</dbReference>
<comment type="caution">
    <text evidence="9">The sequence shown here is derived from an EMBL/GenBank/DDBJ whole genome shotgun (WGS) entry which is preliminary data.</text>
</comment>
<keyword evidence="10" id="KW-1185">Reference proteome</keyword>
<dbReference type="GO" id="GO:0006518">
    <property type="term" value="P:peptide metabolic process"/>
    <property type="evidence" value="ECO:0007669"/>
    <property type="project" value="UniProtKB-ARBA"/>
</dbReference>
<dbReference type="SFLD" id="SFLDG00180">
    <property type="entry name" value="muconate_cycloisomerase"/>
    <property type="match status" value="1"/>
</dbReference>
<comment type="similarity">
    <text evidence="1 7">Belongs to the mandelate racemase/muconate lactonizing enzyme family.</text>
</comment>
<dbReference type="RefSeq" id="WP_111293935.1">
    <property type="nucleotide sequence ID" value="NZ_QKZV01000002.1"/>
</dbReference>
<dbReference type="SFLD" id="SFLDS00001">
    <property type="entry name" value="Enolase"/>
    <property type="match status" value="1"/>
</dbReference>
<dbReference type="Pfam" id="PF13378">
    <property type="entry name" value="MR_MLE_C"/>
    <property type="match status" value="1"/>
</dbReference>
<sequence>MKIQNIAIYKYSIPMVPFTIATGTMHFAQNILIKIFTNEGIIGWGECSAFPMIVGETQNSCYALAKDFAGIWKNKNPLEIKERLQELHNHVAGNYTIKSAFDMALYDIASQYQQLPLYAYLGGKNKTIESDLTIGIDTPEAMANSAVDFTQKGVRCIKVKLGKDKEADIERIKQIRNAIGYTPTIRIDANQGWEPADAKFILNKLAEYKIEFCEQPMAKYNDDLLPELCQQSTIPIMADESVFTSKDANRIIRTKSCHSINIKFSKSGGILEGLAIHDLASLHHIPCMMGGMLESRLALTAMVHFAVSQPNIHYFDLDTCLLGHLEDPVINGVNYNNGMLLTATETPGLGATVDENFLKTLENITI</sequence>
<evidence type="ECO:0000256" key="4">
    <source>
        <dbReference type="ARBA" id="ARBA00023235"/>
    </source>
</evidence>
<proteinExistence type="inferred from homology"/>
<gene>
    <name evidence="9" type="ORF">LX80_00997</name>
</gene>
<dbReference type="Pfam" id="PF02746">
    <property type="entry name" value="MR_MLE_N"/>
    <property type="match status" value="1"/>
</dbReference>
<feature type="binding site" evidence="6">
    <location>
        <position position="214"/>
    </location>
    <ligand>
        <name>Mg(2+)</name>
        <dbReference type="ChEBI" id="CHEBI:18420"/>
    </ligand>
</feature>
<name>A0A2W7S1C3_9BACT</name>
<feature type="active site" description="Proton acceptor; specific for (S)-substrate epimerization" evidence="5">
    <location>
        <position position="263"/>
    </location>
</feature>
<dbReference type="PANTHER" id="PTHR48073">
    <property type="entry name" value="O-SUCCINYLBENZOATE SYNTHASE-RELATED"/>
    <property type="match status" value="1"/>
</dbReference>
<evidence type="ECO:0000256" key="6">
    <source>
        <dbReference type="PIRSR" id="PIRSR634603-3"/>
    </source>
</evidence>
<dbReference type="GO" id="GO:0000287">
    <property type="term" value="F:magnesium ion binding"/>
    <property type="evidence" value="ECO:0007669"/>
    <property type="project" value="UniProtKB-ARBA"/>
</dbReference>
<evidence type="ECO:0000313" key="10">
    <source>
        <dbReference type="Proteomes" id="UP000249720"/>
    </source>
</evidence>
<dbReference type="SMART" id="SM00922">
    <property type="entry name" value="MR_MLE"/>
    <property type="match status" value="1"/>
</dbReference>
<evidence type="ECO:0000256" key="2">
    <source>
        <dbReference type="ARBA" id="ARBA00022723"/>
    </source>
</evidence>
<keyword evidence="2 6" id="KW-0479">Metal-binding</keyword>
<dbReference type="AlphaFoldDB" id="A0A2W7S1C3"/>
<feature type="active site" description="Proton acceptor; specific for (R)-substrate epimerization" evidence="5">
    <location>
        <position position="160"/>
    </location>
</feature>
<evidence type="ECO:0000313" key="9">
    <source>
        <dbReference type="EMBL" id="PZX64796.1"/>
    </source>
</evidence>
<keyword evidence="4 7" id="KW-0413">Isomerase</keyword>
<dbReference type="EC" id="5.1.1.-" evidence="7"/>
<feature type="binding site" evidence="6">
    <location>
        <position position="188"/>
    </location>
    <ligand>
        <name>Mg(2+)</name>
        <dbReference type="ChEBI" id="CHEBI:18420"/>
    </ligand>
</feature>
<dbReference type="InterPro" id="IPR034603">
    <property type="entry name" value="Dipeptide_epimerase"/>
</dbReference>
<reference evidence="9 10" key="1">
    <citation type="submission" date="2018-06" db="EMBL/GenBank/DDBJ databases">
        <title>Genomic Encyclopedia of Archaeal and Bacterial Type Strains, Phase II (KMG-II): from individual species to whole genera.</title>
        <authorList>
            <person name="Goeker M."/>
        </authorList>
    </citation>
    <scope>NUCLEOTIDE SEQUENCE [LARGE SCALE GENOMIC DNA]</scope>
    <source>
        <strain evidence="9 10">DSM 23241</strain>
    </source>
</reference>
<dbReference type="SFLD" id="SFLDF00009">
    <property type="entry name" value="o-succinylbenzoate_synthase"/>
    <property type="match status" value="1"/>
</dbReference>
<dbReference type="InterPro" id="IPR036849">
    <property type="entry name" value="Enolase-like_C_sf"/>
</dbReference>
<comment type="cofactor">
    <cofactor evidence="6 7">
        <name>Mg(2+)</name>
        <dbReference type="ChEBI" id="CHEBI:18420"/>
    </cofactor>
    <text evidence="6 7">Binds 1 Mg(2+) ion per subunit.</text>
</comment>
<dbReference type="EMBL" id="QKZV01000002">
    <property type="protein sequence ID" value="PZX64796.1"/>
    <property type="molecule type" value="Genomic_DNA"/>
</dbReference>
<feature type="domain" description="Mandelate racemase/muconate lactonizing enzyme C-terminal" evidence="8">
    <location>
        <begin position="139"/>
        <end position="235"/>
    </location>
</feature>
<dbReference type="OrthoDB" id="9775391at2"/>
<evidence type="ECO:0000256" key="1">
    <source>
        <dbReference type="ARBA" id="ARBA00008031"/>
    </source>
</evidence>
<accession>A0A2W7S1C3</accession>
<evidence type="ECO:0000256" key="7">
    <source>
        <dbReference type="RuleBase" id="RU366006"/>
    </source>
</evidence>
<evidence type="ECO:0000256" key="5">
    <source>
        <dbReference type="PIRSR" id="PIRSR634603-1"/>
    </source>
</evidence>
<dbReference type="InterPro" id="IPR029065">
    <property type="entry name" value="Enolase_C-like"/>
</dbReference>
<feature type="binding site" evidence="6">
    <location>
        <position position="239"/>
    </location>
    <ligand>
        <name>Mg(2+)</name>
        <dbReference type="ChEBI" id="CHEBI:18420"/>
    </ligand>
</feature>
<dbReference type="Gene3D" id="3.20.20.120">
    <property type="entry name" value="Enolase-like C-terminal domain"/>
    <property type="match status" value="1"/>
</dbReference>
<dbReference type="PANTHER" id="PTHR48073:SF2">
    <property type="entry name" value="O-SUCCINYLBENZOATE SYNTHASE"/>
    <property type="match status" value="1"/>
</dbReference>
<dbReference type="InterPro" id="IPR013341">
    <property type="entry name" value="Mandelate_racemase_N_dom"/>
</dbReference>
<dbReference type="Gene3D" id="3.30.390.10">
    <property type="entry name" value="Enolase-like, N-terminal domain"/>
    <property type="match status" value="1"/>
</dbReference>
<dbReference type="SUPFAM" id="SSF51604">
    <property type="entry name" value="Enolase C-terminal domain-like"/>
    <property type="match status" value="1"/>
</dbReference>
<dbReference type="InterPro" id="IPR013342">
    <property type="entry name" value="Mandelate_racemase_C"/>
</dbReference>
<protein>
    <recommendedName>
        <fullName evidence="7">Dipeptide epimerase</fullName>
        <ecNumber evidence="7">5.1.1.-</ecNumber>
    </recommendedName>
</protein>
<evidence type="ECO:0000256" key="3">
    <source>
        <dbReference type="ARBA" id="ARBA00022842"/>
    </source>
</evidence>
<evidence type="ECO:0000259" key="8">
    <source>
        <dbReference type="SMART" id="SM00922"/>
    </source>
</evidence>
<organism evidence="9 10">
    <name type="scientific">Hydrotalea sandarakina</name>
    <dbReference type="NCBI Taxonomy" id="1004304"/>
    <lineage>
        <taxon>Bacteria</taxon>
        <taxon>Pseudomonadati</taxon>
        <taxon>Bacteroidota</taxon>
        <taxon>Chitinophagia</taxon>
        <taxon>Chitinophagales</taxon>
        <taxon>Chitinophagaceae</taxon>
        <taxon>Hydrotalea</taxon>
    </lineage>
</organism>